<feature type="domain" description="RNA polymerase sigma-70 region 2" evidence="6">
    <location>
        <begin position="31"/>
        <end position="102"/>
    </location>
</feature>
<dbReference type="InterPro" id="IPR013249">
    <property type="entry name" value="RNA_pol_sigma70_r4_t2"/>
</dbReference>
<dbReference type="GO" id="GO:0016987">
    <property type="term" value="F:sigma factor activity"/>
    <property type="evidence" value="ECO:0007669"/>
    <property type="project" value="UniProtKB-KW"/>
</dbReference>
<keyword evidence="2" id="KW-0731">Sigma factor</keyword>
<sequence>MWPNSDETQQLLADAGRAEGPARTDARNDLMDRHRRSLERLVRMRLDRQVQRRVDASDVVQDVLLEAHKRLDDFLADGSMPFHLWLRQLARDRIIDMHRRHRVAAKRSVDREQSLTSGRPGDDDDDGVRLAAQLKDAELTPAAATIRKELEEKFVAALDELSEDDRDLLLMRHIEGLGNSEVAQALGLSQPAAGMRHLRALRRLRKVLGESAQP</sequence>
<dbReference type="RefSeq" id="WP_145358258.1">
    <property type="nucleotide sequence ID" value="NZ_CP036265.1"/>
</dbReference>
<keyword evidence="9" id="KW-1185">Reference proteome</keyword>
<dbReference type="InterPro" id="IPR013324">
    <property type="entry name" value="RNA_pol_sigma_r3/r4-like"/>
</dbReference>
<feature type="compositionally biased region" description="Basic and acidic residues" evidence="5">
    <location>
        <begin position="16"/>
        <end position="30"/>
    </location>
</feature>
<dbReference type="InterPro" id="IPR013325">
    <property type="entry name" value="RNA_pol_sigma_r2"/>
</dbReference>
<dbReference type="PANTHER" id="PTHR30385:SF8">
    <property type="entry name" value="RNA POLYMERASE SIGMA-E FACTOR"/>
    <property type="match status" value="1"/>
</dbReference>
<dbReference type="SUPFAM" id="SSF88659">
    <property type="entry name" value="Sigma3 and sigma4 domains of RNA polymerase sigma factors"/>
    <property type="match status" value="1"/>
</dbReference>
<dbReference type="InterPro" id="IPR036388">
    <property type="entry name" value="WH-like_DNA-bd_sf"/>
</dbReference>
<dbReference type="GO" id="GO:0003677">
    <property type="term" value="F:DNA binding"/>
    <property type="evidence" value="ECO:0007669"/>
    <property type="project" value="UniProtKB-KW"/>
</dbReference>
<evidence type="ECO:0000313" key="8">
    <source>
        <dbReference type="EMBL" id="QDT15433.1"/>
    </source>
</evidence>
<dbReference type="AlphaFoldDB" id="A0A517P7V2"/>
<reference evidence="8 9" key="1">
    <citation type="submission" date="2019-02" db="EMBL/GenBank/DDBJ databases">
        <title>Deep-cultivation of Planctomycetes and their phenomic and genomic characterization uncovers novel biology.</title>
        <authorList>
            <person name="Wiegand S."/>
            <person name="Jogler M."/>
            <person name="Boedeker C."/>
            <person name="Pinto D."/>
            <person name="Vollmers J."/>
            <person name="Rivas-Marin E."/>
            <person name="Kohn T."/>
            <person name="Peeters S.H."/>
            <person name="Heuer A."/>
            <person name="Rast P."/>
            <person name="Oberbeckmann S."/>
            <person name="Bunk B."/>
            <person name="Jeske O."/>
            <person name="Meyerdierks A."/>
            <person name="Storesund J.E."/>
            <person name="Kallscheuer N."/>
            <person name="Luecker S."/>
            <person name="Lage O.M."/>
            <person name="Pohl T."/>
            <person name="Merkel B.J."/>
            <person name="Hornburger P."/>
            <person name="Mueller R.-W."/>
            <person name="Bruemmer F."/>
            <person name="Labrenz M."/>
            <person name="Spormann A.M."/>
            <person name="Op den Camp H."/>
            <person name="Overmann J."/>
            <person name="Amann R."/>
            <person name="Jetten M.S.M."/>
            <person name="Mascher T."/>
            <person name="Medema M.H."/>
            <person name="Devos D.P."/>
            <person name="Kaster A.-K."/>
            <person name="Ovreas L."/>
            <person name="Rohde M."/>
            <person name="Galperin M.Y."/>
            <person name="Jogler C."/>
        </authorList>
    </citation>
    <scope>NUCLEOTIDE SEQUENCE [LARGE SCALE GENOMIC DNA]</scope>
    <source>
        <strain evidence="8 9">CA12</strain>
    </source>
</reference>
<dbReference type="OrthoDB" id="276109at2"/>
<dbReference type="Gene3D" id="1.10.1740.10">
    <property type="match status" value="1"/>
</dbReference>
<dbReference type="NCBIfam" id="TIGR02984">
    <property type="entry name" value="Sig-70_plancto1"/>
    <property type="match status" value="1"/>
</dbReference>
<dbReference type="SUPFAM" id="SSF88946">
    <property type="entry name" value="Sigma2 domain of RNA polymerase sigma factors"/>
    <property type="match status" value="1"/>
</dbReference>
<feature type="region of interest" description="Disordered" evidence="5">
    <location>
        <begin position="1"/>
        <end position="30"/>
    </location>
</feature>
<protein>
    <submittedName>
        <fullName evidence="8">RNA polymerase sigma factor SigX</fullName>
    </submittedName>
</protein>
<dbReference type="GO" id="GO:0006352">
    <property type="term" value="P:DNA-templated transcription initiation"/>
    <property type="evidence" value="ECO:0007669"/>
    <property type="project" value="InterPro"/>
</dbReference>
<feature type="compositionally biased region" description="Polar residues" evidence="5">
    <location>
        <begin position="1"/>
        <end position="11"/>
    </location>
</feature>
<dbReference type="InterPro" id="IPR014326">
    <property type="entry name" value="RNA_pol_sigma-70_Plancto"/>
</dbReference>
<evidence type="ECO:0000256" key="2">
    <source>
        <dbReference type="ARBA" id="ARBA00023082"/>
    </source>
</evidence>
<dbReference type="EMBL" id="CP036265">
    <property type="protein sequence ID" value="QDT15433.1"/>
    <property type="molecule type" value="Genomic_DNA"/>
</dbReference>
<accession>A0A517P7V2</accession>
<keyword evidence="4" id="KW-0804">Transcription</keyword>
<feature type="domain" description="RNA polymerase sigma factor 70 region 4 type 2" evidence="7">
    <location>
        <begin position="153"/>
        <end position="204"/>
    </location>
</feature>
<dbReference type="KEGG" id="acaf:CA12_15180"/>
<organism evidence="8 9">
    <name type="scientific">Alienimonas californiensis</name>
    <dbReference type="NCBI Taxonomy" id="2527989"/>
    <lineage>
        <taxon>Bacteria</taxon>
        <taxon>Pseudomonadati</taxon>
        <taxon>Planctomycetota</taxon>
        <taxon>Planctomycetia</taxon>
        <taxon>Planctomycetales</taxon>
        <taxon>Planctomycetaceae</taxon>
        <taxon>Alienimonas</taxon>
    </lineage>
</organism>
<dbReference type="InterPro" id="IPR014284">
    <property type="entry name" value="RNA_pol_sigma-70_dom"/>
</dbReference>
<dbReference type="Gene3D" id="1.10.10.10">
    <property type="entry name" value="Winged helix-like DNA-binding domain superfamily/Winged helix DNA-binding domain"/>
    <property type="match status" value="1"/>
</dbReference>
<proteinExistence type="predicted"/>
<evidence type="ECO:0000313" key="9">
    <source>
        <dbReference type="Proteomes" id="UP000318741"/>
    </source>
</evidence>
<evidence type="ECO:0000256" key="3">
    <source>
        <dbReference type="ARBA" id="ARBA00023125"/>
    </source>
</evidence>
<evidence type="ECO:0000256" key="5">
    <source>
        <dbReference type="SAM" id="MobiDB-lite"/>
    </source>
</evidence>
<name>A0A517P7V2_9PLAN</name>
<feature type="region of interest" description="Disordered" evidence="5">
    <location>
        <begin position="105"/>
        <end position="127"/>
    </location>
</feature>
<gene>
    <name evidence="8" type="primary">sigX</name>
    <name evidence="8" type="ORF">CA12_15180</name>
</gene>
<dbReference type="InterPro" id="IPR007627">
    <property type="entry name" value="RNA_pol_sigma70_r2"/>
</dbReference>
<dbReference type="Pfam" id="PF08281">
    <property type="entry name" value="Sigma70_r4_2"/>
    <property type="match status" value="1"/>
</dbReference>
<dbReference type="Pfam" id="PF04542">
    <property type="entry name" value="Sigma70_r2"/>
    <property type="match status" value="1"/>
</dbReference>
<dbReference type="PANTHER" id="PTHR30385">
    <property type="entry name" value="SIGMA FACTOR F FLAGELLAR"/>
    <property type="match status" value="1"/>
</dbReference>
<dbReference type="Proteomes" id="UP000318741">
    <property type="component" value="Chromosome"/>
</dbReference>
<evidence type="ECO:0000256" key="4">
    <source>
        <dbReference type="ARBA" id="ARBA00023163"/>
    </source>
</evidence>
<evidence type="ECO:0000259" key="6">
    <source>
        <dbReference type="Pfam" id="PF04542"/>
    </source>
</evidence>
<evidence type="ECO:0000256" key="1">
    <source>
        <dbReference type="ARBA" id="ARBA00023015"/>
    </source>
</evidence>
<evidence type="ECO:0000259" key="7">
    <source>
        <dbReference type="Pfam" id="PF08281"/>
    </source>
</evidence>
<keyword evidence="3" id="KW-0238">DNA-binding</keyword>
<keyword evidence="1" id="KW-0805">Transcription regulation</keyword>
<dbReference type="NCBIfam" id="TIGR02937">
    <property type="entry name" value="sigma70-ECF"/>
    <property type="match status" value="1"/>
</dbReference>